<dbReference type="Proteomes" id="UP001530293">
    <property type="component" value="Unassembled WGS sequence"/>
</dbReference>
<evidence type="ECO:0000313" key="5">
    <source>
        <dbReference type="Proteomes" id="UP001530293"/>
    </source>
</evidence>
<dbReference type="SMART" id="SM00271">
    <property type="entry name" value="DnaJ"/>
    <property type="match status" value="1"/>
</dbReference>
<feature type="compositionally biased region" description="Basic and acidic residues" evidence="1">
    <location>
        <begin position="283"/>
        <end position="294"/>
    </location>
</feature>
<feature type="compositionally biased region" description="Basic residues" evidence="1">
    <location>
        <begin position="416"/>
        <end position="435"/>
    </location>
</feature>
<evidence type="ECO:0000313" key="4">
    <source>
        <dbReference type="EMBL" id="KAL3757585.1"/>
    </source>
</evidence>
<reference evidence="4 5" key="1">
    <citation type="submission" date="2024-10" db="EMBL/GenBank/DDBJ databases">
        <title>Updated reference genomes for cyclostephanoid diatoms.</title>
        <authorList>
            <person name="Roberts W.R."/>
            <person name="Alverson A.J."/>
        </authorList>
    </citation>
    <scope>NUCLEOTIDE SEQUENCE [LARGE SCALE GENOMIC DNA]</scope>
    <source>
        <strain evidence="4 5">AJA232-27</strain>
    </source>
</reference>
<keyword evidence="2" id="KW-0812">Transmembrane</keyword>
<dbReference type="PROSITE" id="PS50076">
    <property type="entry name" value="DNAJ_2"/>
    <property type="match status" value="1"/>
</dbReference>
<dbReference type="InterPro" id="IPR001623">
    <property type="entry name" value="DnaJ_domain"/>
</dbReference>
<sequence>MSQIKHPSFCITLVFTPLVVIVVVVIVLLSVDAVICVAARSSGSGRDGDGSFGVGVGVGVSSTSSAPPPSLAQRVNTASRNLRRDTLSFLQFLSPSLSINNINGDDGGDDDDDDALLFQFHHYYSKPPHDRRLYEILGVSSNATLNEIKKAWRRLSRMYHPDKILPAMAAAAAAARKRRNAEQNNNNNGASTASDDDDNQQSVDHAGDEEEDRQEKEERARQKLAEITHAYEILSDNRTRLLYHKYGLVGGCDAAIRLLRQSTISKQSDATPTTAATSTAASENKEEEEHRRLLELMGYPGASTIPEHTSTQSSSPPPPSQHHQSINKQSQQHHQQQRIHYLITTITERLRPIIEGTISQETFIDTIHEECNALKYSPLGAQILRCIGRAYLAEGHRALRRKRRRSGTIGSSPSLRHYHHHRPHHHRRRHHRHHQHFPEKKTGSQPEVVVDTAIDMWYDVKQYALAALASSKLIMMERKINKMEEEHLRTGTDCTAGSHVHPRHDDKFDREMKHNQKQKLHEALLAAHQIEALWKLSKIELYQIVRQACRRIVEEPNLIDGDYDVRRRRYHWHANFPSWGGHQQSPTVDDWRKNNLPPPPPPPPSSRHEHHHIHHLKINDSRLNTRDRIPEYAGEVGRLRAAAAMILVGDIMVQSSTNETAWSKT</sequence>
<keyword evidence="2" id="KW-1133">Transmembrane helix</keyword>
<keyword evidence="5" id="KW-1185">Reference proteome</keyword>
<feature type="region of interest" description="Disordered" evidence="1">
    <location>
        <begin position="175"/>
        <end position="221"/>
    </location>
</feature>
<dbReference type="InterPro" id="IPR052423">
    <property type="entry name" value="EMIR"/>
</dbReference>
<dbReference type="PRINTS" id="PR00625">
    <property type="entry name" value="JDOMAIN"/>
</dbReference>
<dbReference type="InterPro" id="IPR036869">
    <property type="entry name" value="J_dom_sf"/>
</dbReference>
<feature type="compositionally biased region" description="Pro residues" evidence="1">
    <location>
        <begin position="596"/>
        <end position="605"/>
    </location>
</feature>
<keyword evidence="2" id="KW-0472">Membrane</keyword>
<feature type="region of interest" description="Disordered" evidence="1">
    <location>
        <begin position="266"/>
        <end position="337"/>
    </location>
</feature>
<dbReference type="PANTHER" id="PTHR44094">
    <property type="entry name" value="DNAJ HEAT SHOCK N-TERMINAL DOMAIN-CONTAINING PROTEIN"/>
    <property type="match status" value="1"/>
</dbReference>
<organism evidence="4 5">
    <name type="scientific">Discostella pseudostelligera</name>
    <dbReference type="NCBI Taxonomy" id="259834"/>
    <lineage>
        <taxon>Eukaryota</taxon>
        <taxon>Sar</taxon>
        <taxon>Stramenopiles</taxon>
        <taxon>Ochrophyta</taxon>
        <taxon>Bacillariophyta</taxon>
        <taxon>Coscinodiscophyceae</taxon>
        <taxon>Thalassiosirophycidae</taxon>
        <taxon>Stephanodiscales</taxon>
        <taxon>Stephanodiscaceae</taxon>
        <taxon>Discostella</taxon>
    </lineage>
</organism>
<feature type="region of interest" description="Disordered" evidence="1">
    <location>
        <begin position="399"/>
        <end position="445"/>
    </location>
</feature>
<evidence type="ECO:0000259" key="3">
    <source>
        <dbReference type="PROSITE" id="PS50076"/>
    </source>
</evidence>
<feature type="compositionally biased region" description="Low complexity" evidence="1">
    <location>
        <begin position="321"/>
        <end position="334"/>
    </location>
</feature>
<proteinExistence type="predicted"/>
<evidence type="ECO:0000256" key="2">
    <source>
        <dbReference type="SAM" id="Phobius"/>
    </source>
</evidence>
<feature type="compositionally biased region" description="Low complexity" evidence="1">
    <location>
        <begin position="182"/>
        <end position="193"/>
    </location>
</feature>
<evidence type="ECO:0000256" key="1">
    <source>
        <dbReference type="SAM" id="MobiDB-lite"/>
    </source>
</evidence>
<feature type="region of interest" description="Disordered" evidence="1">
    <location>
        <begin position="576"/>
        <end position="612"/>
    </location>
</feature>
<dbReference type="Pfam" id="PF00226">
    <property type="entry name" value="DnaJ"/>
    <property type="match status" value="1"/>
</dbReference>
<dbReference type="SUPFAM" id="SSF46565">
    <property type="entry name" value="Chaperone J-domain"/>
    <property type="match status" value="1"/>
</dbReference>
<gene>
    <name evidence="4" type="ORF">ACHAWU_006764</name>
</gene>
<dbReference type="EMBL" id="JALLBG020000258">
    <property type="protein sequence ID" value="KAL3757585.1"/>
    <property type="molecule type" value="Genomic_DNA"/>
</dbReference>
<protein>
    <recommendedName>
        <fullName evidence="3">J domain-containing protein</fullName>
    </recommendedName>
</protein>
<dbReference type="PANTHER" id="PTHR44094:SF8">
    <property type="entry name" value="DNAJ HEAT SHOCK N-TERMINAL DOMAIN-CONTAINING PROTEIN-RELATED"/>
    <property type="match status" value="1"/>
</dbReference>
<feature type="transmembrane region" description="Helical" evidence="2">
    <location>
        <begin position="9"/>
        <end position="31"/>
    </location>
</feature>
<comment type="caution">
    <text evidence="4">The sequence shown here is derived from an EMBL/GenBank/DDBJ whole genome shotgun (WGS) entry which is preliminary data.</text>
</comment>
<name>A0ABD3M0P5_9STRA</name>
<dbReference type="CDD" id="cd06257">
    <property type="entry name" value="DnaJ"/>
    <property type="match status" value="1"/>
</dbReference>
<feature type="domain" description="J" evidence="3">
    <location>
        <begin position="132"/>
        <end position="247"/>
    </location>
</feature>
<accession>A0ABD3M0P5</accession>
<dbReference type="AlphaFoldDB" id="A0ABD3M0P5"/>
<feature type="compositionally biased region" description="Low complexity" evidence="1">
    <location>
        <begin position="270"/>
        <end position="282"/>
    </location>
</feature>
<dbReference type="Gene3D" id="1.10.287.110">
    <property type="entry name" value="DnaJ domain"/>
    <property type="match status" value="1"/>
</dbReference>